<dbReference type="SUPFAM" id="SSF161098">
    <property type="entry name" value="MetI-like"/>
    <property type="match status" value="1"/>
</dbReference>
<proteinExistence type="predicted"/>
<dbReference type="CDD" id="cd06261">
    <property type="entry name" value="TM_PBP2"/>
    <property type="match status" value="1"/>
</dbReference>
<keyword evidence="6 8" id="KW-0472">Membrane</keyword>
<name>A0AAD5DL25_9CHLO</name>
<evidence type="ECO:0000256" key="3">
    <source>
        <dbReference type="ARBA" id="ARBA00022692"/>
    </source>
</evidence>
<evidence type="ECO:0000256" key="8">
    <source>
        <dbReference type="SAM" id="Phobius"/>
    </source>
</evidence>
<evidence type="ECO:0000256" key="7">
    <source>
        <dbReference type="SAM" id="MobiDB-lite"/>
    </source>
</evidence>
<evidence type="ECO:0000256" key="1">
    <source>
        <dbReference type="ARBA" id="ARBA00004446"/>
    </source>
</evidence>
<dbReference type="Proteomes" id="UP001205105">
    <property type="component" value="Unassembled WGS sequence"/>
</dbReference>
<feature type="domain" description="ABC transmembrane type-1" evidence="9">
    <location>
        <begin position="35"/>
        <end position="239"/>
    </location>
</feature>
<feature type="transmembrane region" description="Helical" evidence="8">
    <location>
        <begin position="112"/>
        <end position="132"/>
    </location>
</feature>
<evidence type="ECO:0000313" key="10">
    <source>
        <dbReference type="EMBL" id="KAI7838389.1"/>
    </source>
</evidence>
<comment type="caution">
    <text evidence="10">The sequence shown here is derived from an EMBL/GenBank/DDBJ whole genome shotgun (WGS) entry which is preliminary data.</text>
</comment>
<keyword evidence="2" id="KW-0813">Transport</keyword>
<comment type="subcellular location">
    <subcellularLocation>
        <location evidence="1">Plastid membrane</location>
        <topology evidence="1">Multi-pass membrane protein</topology>
    </subcellularLocation>
</comment>
<dbReference type="EMBL" id="JADXDR010000128">
    <property type="protein sequence ID" value="KAI7838389.1"/>
    <property type="molecule type" value="Genomic_DNA"/>
</dbReference>
<feature type="transmembrane region" description="Helical" evidence="8">
    <location>
        <begin position="70"/>
        <end position="92"/>
    </location>
</feature>
<evidence type="ECO:0000259" key="9">
    <source>
        <dbReference type="PROSITE" id="PS50928"/>
    </source>
</evidence>
<dbReference type="NCBIfam" id="TIGR00969">
    <property type="entry name" value="3a0106s02"/>
    <property type="match status" value="1"/>
</dbReference>
<feature type="transmembrane region" description="Helical" evidence="8">
    <location>
        <begin position="37"/>
        <end position="58"/>
    </location>
</feature>
<evidence type="ECO:0000256" key="4">
    <source>
        <dbReference type="ARBA" id="ARBA00022989"/>
    </source>
</evidence>
<gene>
    <name evidence="10" type="ORF">COHA_007846</name>
</gene>
<dbReference type="PANTHER" id="PTHR30406:SF1">
    <property type="entry name" value="SULFATE TRANSPORT SYSTEM PERMEASE PROTEIN CYSW"/>
    <property type="match status" value="1"/>
</dbReference>
<protein>
    <recommendedName>
        <fullName evidence="9">ABC transmembrane type-1 domain-containing protein</fullName>
    </recommendedName>
</protein>
<dbReference type="GO" id="GO:0005886">
    <property type="term" value="C:plasma membrane"/>
    <property type="evidence" value="ECO:0007669"/>
    <property type="project" value="TreeGrafter"/>
</dbReference>
<dbReference type="PANTHER" id="PTHR30406">
    <property type="entry name" value="SULFATE TRANSPORT SYSTEM PERMEASE PROTEIN"/>
    <property type="match status" value="1"/>
</dbReference>
<dbReference type="InterPro" id="IPR005667">
    <property type="entry name" value="Sulph_transpt2"/>
</dbReference>
<dbReference type="InterPro" id="IPR035906">
    <property type="entry name" value="MetI-like_sf"/>
</dbReference>
<feature type="compositionally biased region" description="Low complexity" evidence="7">
    <location>
        <begin position="416"/>
        <end position="427"/>
    </location>
</feature>
<dbReference type="GO" id="GO:0015419">
    <property type="term" value="F:ABC-type sulfate transporter activity"/>
    <property type="evidence" value="ECO:0007669"/>
    <property type="project" value="InterPro"/>
</dbReference>
<dbReference type="Gene3D" id="1.10.3720.10">
    <property type="entry name" value="MetI-like"/>
    <property type="match status" value="1"/>
</dbReference>
<keyword evidence="5" id="KW-0764">Sulfate transport</keyword>
<dbReference type="AlphaFoldDB" id="A0AAD5DL25"/>
<feature type="transmembrane region" description="Helical" evidence="8">
    <location>
        <begin position="220"/>
        <end position="238"/>
    </location>
</feature>
<dbReference type="InterPro" id="IPR000515">
    <property type="entry name" value="MetI-like"/>
</dbReference>
<reference evidence="10" key="1">
    <citation type="submission" date="2020-11" db="EMBL/GenBank/DDBJ databases">
        <title>Chlorella ohadii genome sequencing and assembly.</title>
        <authorList>
            <person name="Murik O."/>
            <person name="Treves H."/>
            <person name="Kedem I."/>
            <person name="Shotland Y."/>
            <person name="Kaplan A."/>
        </authorList>
    </citation>
    <scope>NUCLEOTIDE SEQUENCE</scope>
    <source>
        <strain evidence="10">1</strain>
    </source>
</reference>
<evidence type="ECO:0000256" key="2">
    <source>
        <dbReference type="ARBA" id="ARBA00022448"/>
    </source>
</evidence>
<dbReference type="Pfam" id="PF00528">
    <property type="entry name" value="BPD_transp_1"/>
    <property type="match status" value="1"/>
</dbReference>
<keyword evidence="11" id="KW-1185">Reference proteome</keyword>
<dbReference type="GO" id="GO:0042170">
    <property type="term" value="C:plastid membrane"/>
    <property type="evidence" value="ECO:0007669"/>
    <property type="project" value="UniProtKB-SubCell"/>
</dbReference>
<evidence type="ECO:0000313" key="11">
    <source>
        <dbReference type="Proteomes" id="UP001205105"/>
    </source>
</evidence>
<accession>A0AAD5DL25</accession>
<keyword evidence="4 8" id="KW-1133">Transmembrane helix</keyword>
<dbReference type="PROSITE" id="PS50928">
    <property type="entry name" value="ABC_TM1"/>
    <property type="match status" value="1"/>
</dbReference>
<sequence>MIVIIPFMSVFVEAFRHGLGPFIETIQEPDFQQAVKMTLALTAVATPINALFGIRAALFLARNEFPGKPLAISILDLPFSISPVITGMMFVLLYGRKGLFAPLIASGMLPPIVFAFPGMALATLFVTMPFVVRELLPILEQMDLAEEEAARSLGATDFQVFMNVTLPNIRWGLLYGLILTNARAMGEFGAVAVISGNIIGQTQTLTLFVESAYKEYNSEAAFAAAVLLSFLALFTLVVKDRLEGQRRPTLLPGTLPSCPLPHRACAPGPFIVRQQATQVVVTSGGQPVLPLAGSGGSGLPLVGSGGSGTPVAGNGSSIDATFLQQYYASLGGNLFGGLPMAGNGGSGLPLGGSGGSGIALAGSGMPLVGALSMPEQQFAVAGSGMWPDGSAAGFPSSLSLPLPAAGGGYAGAPAPMQQGGAAAAARGPKARKARPYKPPDQVQAEKKKKAEVQAYCRQLEQQLGRARAELEKLQQENKALQTKAVVLNRHTSFRRSAAAIAQELTSLTTSSSTDWSQASSQQRALDAALKGLPGPEALEQLRSMSLEQAVQFYNSVVSQVRDLLHRMEQGPDPQRAKEQLEELFSLEAEKGGTFGYLQVVSPEVFAELMQAKLDPSSPVDRQDPAHWRSVLAAMSLTQEQEAELILLLQWHLKQASRRVLCAEQIVQRKSQVMQQLAAELSSGLLSLELSSTGSGELSAALSGGTALSDDAEVERRSSSEGTLPAQTELDRLIQLEYWLKYDFSGCVRKLLPARQQALCMVASYPFYPDQRQLEGAIKDKAGQLWEQLQRAA</sequence>
<evidence type="ECO:0000256" key="6">
    <source>
        <dbReference type="ARBA" id="ARBA00023136"/>
    </source>
</evidence>
<keyword evidence="3 8" id="KW-0812">Transmembrane</keyword>
<organism evidence="10 11">
    <name type="scientific">Chlorella ohadii</name>
    <dbReference type="NCBI Taxonomy" id="2649997"/>
    <lineage>
        <taxon>Eukaryota</taxon>
        <taxon>Viridiplantae</taxon>
        <taxon>Chlorophyta</taxon>
        <taxon>core chlorophytes</taxon>
        <taxon>Trebouxiophyceae</taxon>
        <taxon>Chlorellales</taxon>
        <taxon>Chlorellaceae</taxon>
        <taxon>Chlorella clade</taxon>
        <taxon>Chlorella</taxon>
    </lineage>
</organism>
<feature type="region of interest" description="Disordered" evidence="7">
    <location>
        <begin position="416"/>
        <end position="448"/>
    </location>
</feature>
<evidence type="ECO:0000256" key="5">
    <source>
        <dbReference type="ARBA" id="ARBA00023032"/>
    </source>
</evidence>